<dbReference type="Gene3D" id="1.20.1050.10">
    <property type="match status" value="1"/>
</dbReference>
<dbReference type="SUPFAM" id="SSF52833">
    <property type="entry name" value="Thioredoxin-like"/>
    <property type="match status" value="1"/>
</dbReference>
<dbReference type="GO" id="GO:0006749">
    <property type="term" value="P:glutathione metabolic process"/>
    <property type="evidence" value="ECO:0000318"/>
    <property type="project" value="GO_Central"/>
</dbReference>
<dbReference type="PANTHER" id="PTHR11571">
    <property type="entry name" value="GLUTATHIONE S-TRANSFERASE"/>
    <property type="match status" value="1"/>
</dbReference>
<proteinExistence type="predicted"/>
<dbReference type="RefSeq" id="XP_030840785.1">
    <property type="nucleotide sequence ID" value="XM_030984925.1"/>
</dbReference>
<dbReference type="OrthoDB" id="414243at2759"/>
<name>A0A7M7NSA0_STRPU</name>
<dbReference type="Pfam" id="PF02798">
    <property type="entry name" value="GST_N"/>
    <property type="match status" value="1"/>
</dbReference>
<dbReference type="FunFam" id="3.40.30.10:FF:000682">
    <property type="entry name" value="Uncharacterized protein"/>
    <property type="match status" value="1"/>
</dbReference>
<dbReference type="KEGG" id="spu:100892764"/>
<dbReference type="InterPro" id="IPR036249">
    <property type="entry name" value="Thioredoxin-like_sf"/>
</dbReference>
<dbReference type="AlphaFoldDB" id="A0A7M7NSA0"/>
<protein>
    <recommendedName>
        <fullName evidence="1">GST N-terminal domain-containing protein</fullName>
    </recommendedName>
</protein>
<dbReference type="PROSITE" id="PS50404">
    <property type="entry name" value="GST_NTER"/>
    <property type="match status" value="1"/>
</dbReference>
<sequence length="176" mass="20348">MPSYKLIYFPDRFRTEVCRLLFVLAEVEFDDHRVDYMEWSTKLKKCSNAPYGDLPILEIESEEGKIILPQSRAIQRYLAKEFGLYGESNDESVIIDVVTECWDEFLDAAAKIMFEEEQTKKASLADVATFNYIDVVKDWVGEELFSSYPKLLAIRDNISKIESIAAYLAGRPKCLY</sequence>
<feature type="domain" description="GST N-terminal" evidence="1">
    <location>
        <begin position="2"/>
        <end position="86"/>
    </location>
</feature>
<reference evidence="3" key="1">
    <citation type="submission" date="2015-02" db="EMBL/GenBank/DDBJ databases">
        <title>Genome sequencing for Strongylocentrotus purpuratus.</title>
        <authorList>
            <person name="Murali S."/>
            <person name="Liu Y."/>
            <person name="Vee V."/>
            <person name="English A."/>
            <person name="Wang M."/>
            <person name="Skinner E."/>
            <person name="Han Y."/>
            <person name="Muzny D.M."/>
            <person name="Worley K.C."/>
            <person name="Gibbs R.A."/>
        </authorList>
    </citation>
    <scope>NUCLEOTIDE SEQUENCE</scope>
</reference>
<evidence type="ECO:0000259" key="1">
    <source>
        <dbReference type="PROSITE" id="PS50404"/>
    </source>
</evidence>
<dbReference type="Pfam" id="PF14497">
    <property type="entry name" value="GST_C_3"/>
    <property type="match status" value="1"/>
</dbReference>
<dbReference type="InterPro" id="IPR036282">
    <property type="entry name" value="Glutathione-S-Trfase_C_sf"/>
</dbReference>
<dbReference type="Proteomes" id="UP000007110">
    <property type="component" value="Unassembled WGS sequence"/>
</dbReference>
<dbReference type="GeneID" id="100892764"/>
<dbReference type="InParanoid" id="A0A7M7NSA0"/>
<dbReference type="InterPro" id="IPR004045">
    <property type="entry name" value="Glutathione_S-Trfase_N"/>
</dbReference>
<organism evidence="2 3">
    <name type="scientific">Strongylocentrotus purpuratus</name>
    <name type="common">Purple sea urchin</name>
    <dbReference type="NCBI Taxonomy" id="7668"/>
    <lineage>
        <taxon>Eukaryota</taxon>
        <taxon>Metazoa</taxon>
        <taxon>Echinodermata</taxon>
        <taxon>Eleutherozoa</taxon>
        <taxon>Echinozoa</taxon>
        <taxon>Echinoidea</taxon>
        <taxon>Euechinoidea</taxon>
        <taxon>Echinacea</taxon>
        <taxon>Camarodonta</taxon>
        <taxon>Echinidea</taxon>
        <taxon>Strongylocentrotidae</taxon>
        <taxon>Strongylocentrotus</taxon>
    </lineage>
</organism>
<dbReference type="CDD" id="cd03039">
    <property type="entry name" value="GST_N_Sigma_like"/>
    <property type="match status" value="1"/>
</dbReference>
<dbReference type="InterPro" id="IPR004046">
    <property type="entry name" value="GST_C"/>
</dbReference>
<reference evidence="2" key="2">
    <citation type="submission" date="2021-01" db="UniProtKB">
        <authorList>
            <consortium name="EnsemblMetazoa"/>
        </authorList>
    </citation>
    <scope>IDENTIFICATION</scope>
</reference>
<dbReference type="EnsemblMetazoa" id="XM_030984925">
    <property type="protein sequence ID" value="XP_030840785"/>
    <property type="gene ID" value="LOC100892764"/>
</dbReference>
<dbReference type="Gene3D" id="1.20.1050.130">
    <property type="match status" value="1"/>
</dbReference>
<evidence type="ECO:0000313" key="3">
    <source>
        <dbReference type="Proteomes" id="UP000007110"/>
    </source>
</evidence>
<accession>A0A7M7NSA0</accession>
<dbReference type="InterPro" id="IPR050213">
    <property type="entry name" value="GST_superfamily"/>
</dbReference>
<keyword evidence="3" id="KW-1185">Reference proteome</keyword>
<dbReference type="GO" id="GO:0004364">
    <property type="term" value="F:glutathione transferase activity"/>
    <property type="evidence" value="ECO:0000318"/>
    <property type="project" value="GO_Central"/>
</dbReference>
<dbReference type="OMA" id="EVWRNET"/>
<dbReference type="SUPFAM" id="SSF47616">
    <property type="entry name" value="GST C-terminal domain-like"/>
    <property type="match status" value="1"/>
</dbReference>
<evidence type="ECO:0000313" key="2">
    <source>
        <dbReference type="EnsemblMetazoa" id="XP_030840785"/>
    </source>
</evidence>
<dbReference type="PANTHER" id="PTHR11571:SF150">
    <property type="entry name" value="GLUTATHIONE S-TRANSFERASE"/>
    <property type="match status" value="1"/>
</dbReference>